<dbReference type="AlphaFoldDB" id="A0A0G3BR89"/>
<organism evidence="2 3">
    <name type="scientific">Caldimonas brevitalea</name>
    <dbReference type="NCBI Taxonomy" id="413882"/>
    <lineage>
        <taxon>Bacteria</taxon>
        <taxon>Pseudomonadati</taxon>
        <taxon>Pseudomonadota</taxon>
        <taxon>Betaproteobacteria</taxon>
        <taxon>Burkholderiales</taxon>
        <taxon>Sphaerotilaceae</taxon>
        <taxon>Caldimonas</taxon>
    </lineage>
</organism>
<accession>A0A0G3BR89</accession>
<dbReference type="Proteomes" id="UP000035352">
    <property type="component" value="Chromosome"/>
</dbReference>
<keyword evidence="1" id="KW-0732">Signal</keyword>
<feature type="chain" id="PRO_5005183818" evidence="1">
    <location>
        <begin position="24"/>
        <end position="43"/>
    </location>
</feature>
<dbReference type="PROSITE" id="PS51257">
    <property type="entry name" value="PROKAR_LIPOPROTEIN"/>
    <property type="match status" value="1"/>
</dbReference>
<dbReference type="KEGG" id="pbh:AAW51_5248"/>
<dbReference type="EMBL" id="CP011371">
    <property type="protein sequence ID" value="AKJ31939.1"/>
    <property type="molecule type" value="Genomic_DNA"/>
</dbReference>
<dbReference type="RefSeq" id="WP_256365048.1">
    <property type="nucleotide sequence ID" value="NZ_CP011371.1"/>
</dbReference>
<proteinExistence type="predicted"/>
<gene>
    <name evidence="2" type="ORF">AAW51_5248</name>
</gene>
<name>A0A0G3BR89_9BURK</name>
<protein>
    <submittedName>
        <fullName evidence="2">Uncharacterized protein</fullName>
    </submittedName>
</protein>
<feature type="signal peptide" evidence="1">
    <location>
        <begin position="1"/>
        <end position="23"/>
    </location>
</feature>
<sequence>MKSKIVKLAAVVSLLGASAAAWAAGSCCGDLECCLQMLACCFE</sequence>
<reference evidence="2 3" key="1">
    <citation type="submission" date="2015-05" db="EMBL/GenBank/DDBJ databases">
        <authorList>
            <person name="Tang B."/>
            <person name="Yu Y."/>
        </authorList>
    </citation>
    <scope>NUCLEOTIDE SEQUENCE [LARGE SCALE GENOMIC DNA]</scope>
    <source>
        <strain evidence="2 3">DSM 7029</strain>
    </source>
</reference>
<keyword evidence="3" id="KW-1185">Reference proteome</keyword>
<evidence type="ECO:0000256" key="1">
    <source>
        <dbReference type="SAM" id="SignalP"/>
    </source>
</evidence>
<evidence type="ECO:0000313" key="2">
    <source>
        <dbReference type="EMBL" id="AKJ31939.1"/>
    </source>
</evidence>
<evidence type="ECO:0000313" key="3">
    <source>
        <dbReference type="Proteomes" id="UP000035352"/>
    </source>
</evidence>